<keyword evidence="2" id="KW-1185">Reference proteome</keyword>
<dbReference type="Gramene" id="ESW25112">
    <property type="protein sequence ID" value="ESW25112"/>
    <property type="gene ID" value="PHAVU_003G008200g"/>
</dbReference>
<dbReference type="AlphaFoldDB" id="V7C4K7"/>
<gene>
    <name evidence="1" type="ORF">PHAVU_003G008200g</name>
</gene>
<dbReference type="EMBL" id="CM002290">
    <property type="protein sequence ID" value="ESW25112.1"/>
    <property type="molecule type" value="Genomic_DNA"/>
</dbReference>
<proteinExistence type="predicted"/>
<name>V7C4K7_PHAVU</name>
<evidence type="ECO:0000313" key="2">
    <source>
        <dbReference type="Proteomes" id="UP000000226"/>
    </source>
</evidence>
<evidence type="ECO:0000313" key="1">
    <source>
        <dbReference type="EMBL" id="ESW25112.1"/>
    </source>
</evidence>
<accession>V7C4K7</accession>
<dbReference type="Proteomes" id="UP000000226">
    <property type="component" value="Chromosome 3"/>
</dbReference>
<reference evidence="2" key="1">
    <citation type="journal article" date="2014" name="Nat. Genet.">
        <title>A reference genome for common bean and genome-wide analysis of dual domestications.</title>
        <authorList>
            <person name="Schmutz J."/>
            <person name="McClean P.E."/>
            <person name="Mamidi S."/>
            <person name="Wu G.A."/>
            <person name="Cannon S.B."/>
            <person name="Grimwood J."/>
            <person name="Jenkins J."/>
            <person name="Shu S."/>
            <person name="Song Q."/>
            <person name="Chavarro C."/>
            <person name="Torres-Torres M."/>
            <person name="Geffroy V."/>
            <person name="Moghaddam S.M."/>
            <person name="Gao D."/>
            <person name="Abernathy B."/>
            <person name="Barry K."/>
            <person name="Blair M."/>
            <person name="Brick M.A."/>
            <person name="Chovatia M."/>
            <person name="Gepts P."/>
            <person name="Goodstein D.M."/>
            <person name="Gonzales M."/>
            <person name="Hellsten U."/>
            <person name="Hyten D.L."/>
            <person name="Jia G."/>
            <person name="Kelly J.D."/>
            <person name="Kudrna D."/>
            <person name="Lee R."/>
            <person name="Richard M.M."/>
            <person name="Miklas P.N."/>
            <person name="Osorno J.M."/>
            <person name="Rodrigues J."/>
            <person name="Thareau V."/>
            <person name="Urrea C.A."/>
            <person name="Wang M."/>
            <person name="Yu Y."/>
            <person name="Zhang M."/>
            <person name="Wing R.A."/>
            <person name="Cregan P.B."/>
            <person name="Rokhsar D.S."/>
            <person name="Jackson S.A."/>
        </authorList>
    </citation>
    <scope>NUCLEOTIDE SEQUENCE [LARGE SCALE GENOMIC DNA]</scope>
    <source>
        <strain evidence="2">cv. G19833</strain>
    </source>
</reference>
<protein>
    <submittedName>
        <fullName evidence="1">Uncharacterized protein</fullName>
    </submittedName>
</protein>
<sequence>MSWSCIVLFCFVLDTYIIHTCTWFQICFIRYNFSLQWYTSLMLPINSHTAPKQITSILCIINVAYVVSLTQNFREFSNHFAGTIVFTRIFLRVENGQLMGHFAFMRLDPYWAYFN</sequence>
<organism evidence="1 2">
    <name type="scientific">Phaseolus vulgaris</name>
    <name type="common">Kidney bean</name>
    <name type="synonym">French bean</name>
    <dbReference type="NCBI Taxonomy" id="3885"/>
    <lineage>
        <taxon>Eukaryota</taxon>
        <taxon>Viridiplantae</taxon>
        <taxon>Streptophyta</taxon>
        <taxon>Embryophyta</taxon>
        <taxon>Tracheophyta</taxon>
        <taxon>Spermatophyta</taxon>
        <taxon>Magnoliopsida</taxon>
        <taxon>eudicotyledons</taxon>
        <taxon>Gunneridae</taxon>
        <taxon>Pentapetalae</taxon>
        <taxon>rosids</taxon>
        <taxon>fabids</taxon>
        <taxon>Fabales</taxon>
        <taxon>Fabaceae</taxon>
        <taxon>Papilionoideae</taxon>
        <taxon>50 kb inversion clade</taxon>
        <taxon>NPAAA clade</taxon>
        <taxon>indigoferoid/millettioid clade</taxon>
        <taxon>Phaseoleae</taxon>
        <taxon>Phaseolus</taxon>
    </lineage>
</organism>